<proteinExistence type="predicted"/>
<comment type="caution">
    <text evidence="1">The sequence shown here is derived from an EMBL/GenBank/DDBJ whole genome shotgun (WGS) entry which is preliminary data.</text>
</comment>
<dbReference type="EMBL" id="JBBNAG010000010">
    <property type="protein sequence ID" value="KAK9100814.1"/>
    <property type="molecule type" value="Genomic_DNA"/>
</dbReference>
<dbReference type="Proteomes" id="UP001419268">
    <property type="component" value="Unassembled WGS sequence"/>
</dbReference>
<sequence>MEGVDYRRLKDGVVEESNHTCGETSGMYLYIFPMSRMEEQFILRLPPSIAERVDRLLSENASSSEDKSLDLLFSGKHLNEGYSREFSGQKGITLNCQKLLV</sequence>
<evidence type="ECO:0000313" key="1">
    <source>
        <dbReference type="EMBL" id="KAK9100814.1"/>
    </source>
</evidence>
<dbReference type="AlphaFoldDB" id="A0AAP0HY81"/>
<evidence type="ECO:0000313" key="2">
    <source>
        <dbReference type="Proteomes" id="UP001419268"/>
    </source>
</evidence>
<name>A0AAP0HY81_9MAGN</name>
<gene>
    <name evidence="1" type="ORF">Scep_024244</name>
</gene>
<reference evidence="1 2" key="1">
    <citation type="submission" date="2024-01" db="EMBL/GenBank/DDBJ databases">
        <title>Genome assemblies of Stephania.</title>
        <authorList>
            <person name="Yang L."/>
        </authorList>
    </citation>
    <scope>NUCLEOTIDE SEQUENCE [LARGE SCALE GENOMIC DNA]</scope>
    <source>
        <strain evidence="1">JXDWG</strain>
        <tissue evidence="1">Leaf</tissue>
    </source>
</reference>
<keyword evidence="2" id="KW-1185">Reference proteome</keyword>
<organism evidence="1 2">
    <name type="scientific">Stephania cephalantha</name>
    <dbReference type="NCBI Taxonomy" id="152367"/>
    <lineage>
        <taxon>Eukaryota</taxon>
        <taxon>Viridiplantae</taxon>
        <taxon>Streptophyta</taxon>
        <taxon>Embryophyta</taxon>
        <taxon>Tracheophyta</taxon>
        <taxon>Spermatophyta</taxon>
        <taxon>Magnoliopsida</taxon>
        <taxon>Ranunculales</taxon>
        <taxon>Menispermaceae</taxon>
        <taxon>Menispermoideae</taxon>
        <taxon>Cissampelideae</taxon>
        <taxon>Stephania</taxon>
    </lineage>
</organism>
<protein>
    <submittedName>
        <fullName evidence="1">Uncharacterized protein</fullName>
    </submittedName>
</protein>
<accession>A0AAP0HY81</accession>